<evidence type="ECO:0000313" key="3">
    <source>
        <dbReference type="Proteomes" id="UP001431783"/>
    </source>
</evidence>
<dbReference type="PANTHER" id="PTHR13225:SF3">
    <property type="entry name" value="UPF0489 PROTEIN C5ORF22"/>
    <property type="match status" value="1"/>
</dbReference>
<comment type="similarity">
    <text evidence="1">Belongs to the UPF0489 family.</text>
</comment>
<sequence>MDRTMYGKIGPSDWSHPYLCTIKNGTLPGCERHESLKIHKQIPIYIVEDHHHVMPFIHENIRKRFLPIKGNTFVHLDSHPDMLIPKKMPADHAYDPEKLYEAHDIENWIMPNCYTGILHHLVWVKPPWANQIKGTHQKIYIGKCKSTSLMRLECKENYYVSEELFMLRKDMEAIRPITLDCLTLGSRLVDAEDDIQQMKQISESISKSSTILDIDLDFFSTTNPFLGLYDKADLYVHLQSLFRFNPPKSDSDVDILASQQERIAQLGELETLFNHLNEHNSLPILEGQTPSARYTEVASLVEALREFYDDDEIDWMLILDGGCTIDDRGLPHNISTMEELDVMFKSFENFLDIFSEAPRIITISRSSSDEYTPPDQVEYIQSKVLEILNLKFVCASPVLHYLEMDADEEILDTDKVPNV</sequence>
<dbReference type="PANTHER" id="PTHR13225">
    <property type="entry name" value="MISEXPRESSION SUPPRESSOR OF RAS 6"/>
    <property type="match status" value="1"/>
</dbReference>
<comment type="caution">
    <text evidence="2">The sequence shown here is derived from an EMBL/GenBank/DDBJ whole genome shotgun (WGS) entry which is preliminary data.</text>
</comment>
<dbReference type="Proteomes" id="UP001431783">
    <property type="component" value="Unassembled WGS sequence"/>
</dbReference>
<organism evidence="2 3">
    <name type="scientific">Henosepilachna vigintioctopunctata</name>
    <dbReference type="NCBI Taxonomy" id="420089"/>
    <lineage>
        <taxon>Eukaryota</taxon>
        <taxon>Metazoa</taxon>
        <taxon>Ecdysozoa</taxon>
        <taxon>Arthropoda</taxon>
        <taxon>Hexapoda</taxon>
        <taxon>Insecta</taxon>
        <taxon>Pterygota</taxon>
        <taxon>Neoptera</taxon>
        <taxon>Endopterygota</taxon>
        <taxon>Coleoptera</taxon>
        <taxon>Polyphaga</taxon>
        <taxon>Cucujiformia</taxon>
        <taxon>Coccinelloidea</taxon>
        <taxon>Coccinellidae</taxon>
        <taxon>Epilachninae</taxon>
        <taxon>Epilachnini</taxon>
        <taxon>Henosepilachna</taxon>
    </lineage>
</organism>
<keyword evidence="3" id="KW-1185">Reference proteome</keyword>
<dbReference type="InterPro" id="IPR024131">
    <property type="entry name" value="UPF0489"/>
</dbReference>
<proteinExistence type="inferred from homology"/>
<dbReference type="EMBL" id="JARQZJ010000070">
    <property type="protein sequence ID" value="KAK9881784.1"/>
    <property type="molecule type" value="Genomic_DNA"/>
</dbReference>
<evidence type="ECO:0000313" key="2">
    <source>
        <dbReference type="EMBL" id="KAK9881784.1"/>
    </source>
</evidence>
<dbReference type="AlphaFoldDB" id="A0AAW1ULW2"/>
<gene>
    <name evidence="2" type="ORF">WA026_017301</name>
</gene>
<dbReference type="Pfam" id="PF12640">
    <property type="entry name" value="UPF0489"/>
    <property type="match status" value="1"/>
</dbReference>
<accession>A0AAW1ULW2</accession>
<protein>
    <submittedName>
        <fullName evidence="2">Uncharacterized protein</fullName>
    </submittedName>
</protein>
<name>A0AAW1ULW2_9CUCU</name>
<evidence type="ECO:0000256" key="1">
    <source>
        <dbReference type="ARBA" id="ARBA00007099"/>
    </source>
</evidence>
<reference evidence="2 3" key="1">
    <citation type="submission" date="2023-03" db="EMBL/GenBank/DDBJ databases">
        <title>Genome insight into feeding habits of ladybird beetles.</title>
        <authorList>
            <person name="Li H.-S."/>
            <person name="Huang Y.-H."/>
            <person name="Pang H."/>
        </authorList>
    </citation>
    <scope>NUCLEOTIDE SEQUENCE [LARGE SCALE GENOMIC DNA]</scope>
    <source>
        <strain evidence="2">SYSU_2023b</strain>
        <tissue evidence="2">Whole body</tissue>
    </source>
</reference>